<evidence type="ECO:0000313" key="3">
    <source>
        <dbReference type="Proteomes" id="UP000549457"/>
    </source>
</evidence>
<dbReference type="RefSeq" id="WP_184147039.1">
    <property type="nucleotide sequence ID" value="NZ_JACHFM010000001.1"/>
</dbReference>
<sequence length="382" mass="39264">MAMAIGTKVSAAGHGALILIAIFGLPWFGPADREPIPVTSVSFVSEEAFEKAASAPADAPRTDEAPPVVPSPRPAAPEQPAESAPAEAPDMAPEEVATASPPPPAALETPATPERIVPKVVTLAPPTAAAPPRVRPAPTIAPQPTPAPPEEARPAEMPKPVTKPEPEVTTAKAEPPEALPEASPEAAEPPEPPAPIAIATSSRPKSRPERVAEAKPVAAARPTPEPAKEEDDGATQAAVLAAVKAAAKKPAATPAAAPSRTAATDGGGPAETSLPVGPPLTGSEKEGLKLAVQKCWNVPAGLRDAQSLKVTVGAEFAADGGVINASIHLIEPSPAPDARFQQAYEAARRALIRCAPYSMPRDKYAQWRDVEIVFNPEGMVTW</sequence>
<dbReference type="SUPFAM" id="SSF74653">
    <property type="entry name" value="TolA/TonB C-terminal domain"/>
    <property type="match status" value="1"/>
</dbReference>
<feature type="compositionally biased region" description="Basic and acidic residues" evidence="1">
    <location>
        <begin position="150"/>
        <end position="166"/>
    </location>
</feature>
<feature type="region of interest" description="Disordered" evidence="1">
    <location>
        <begin position="127"/>
        <end position="235"/>
    </location>
</feature>
<reference evidence="2 3" key="1">
    <citation type="submission" date="2020-08" db="EMBL/GenBank/DDBJ databases">
        <title>Genomic Encyclopedia of Type Strains, Phase IV (KMG-IV): sequencing the most valuable type-strain genomes for metagenomic binning, comparative biology and taxonomic classification.</title>
        <authorList>
            <person name="Goeker M."/>
        </authorList>
    </citation>
    <scope>NUCLEOTIDE SEQUENCE [LARGE SCALE GENOMIC DNA]</scope>
    <source>
        <strain evidence="2 3">DSM 101730</strain>
    </source>
</reference>
<dbReference type="Gene3D" id="3.30.1150.10">
    <property type="match status" value="1"/>
</dbReference>
<keyword evidence="3" id="KW-1185">Reference proteome</keyword>
<evidence type="ECO:0008006" key="4">
    <source>
        <dbReference type="Google" id="ProtNLM"/>
    </source>
</evidence>
<evidence type="ECO:0000313" key="2">
    <source>
        <dbReference type="EMBL" id="MBB5220729.1"/>
    </source>
</evidence>
<organism evidence="2 3">
    <name type="scientific">Amaricoccus macauensis</name>
    <dbReference type="NCBI Taxonomy" id="57001"/>
    <lineage>
        <taxon>Bacteria</taxon>
        <taxon>Pseudomonadati</taxon>
        <taxon>Pseudomonadota</taxon>
        <taxon>Alphaproteobacteria</taxon>
        <taxon>Rhodobacterales</taxon>
        <taxon>Paracoccaceae</taxon>
        <taxon>Amaricoccus</taxon>
    </lineage>
</organism>
<feature type="compositionally biased region" description="Low complexity" evidence="1">
    <location>
        <begin position="78"/>
        <end position="99"/>
    </location>
</feature>
<gene>
    <name evidence="2" type="ORF">HNP73_000650</name>
</gene>
<dbReference type="Proteomes" id="UP000549457">
    <property type="component" value="Unassembled WGS sequence"/>
</dbReference>
<dbReference type="PRINTS" id="PR01217">
    <property type="entry name" value="PRICHEXTENSN"/>
</dbReference>
<proteinExistence type="predicted"/>
<feature type="region of interest" description="Disordered" evidence="1">
    <location>
        <begin position="52"/>
        <end position="111"/>
    </location>
</feature>
<name>A0A840SD34_9RHOB</name>
<feature type="compositionally biased region" description="Pro residues" evidence="1">
    <location>
        <begin position="133"/>
        <end position="149"/>
    </location>
</feature>
<dbReference type="EMBL" id="JACHFM010000001">
    <property type="protein sequence ID" value="MBB5220729.1"/>
    <property type="molecule type" value="Genomic_DNA"/>
</dbReference>
<accession>A0A840SD34</accession>
<protein>
    <recommendedName>
        <fullName evidence="4">Cell envelope biogenesis protein TolA</fullName>
    </recommendedName>
</protein>
<comment type="caution">
    <text evidence="2">The sequence shown here is derived from an EMBL/GenBank/DDBJ whole genome shotgun (WGS) entry which is preliminary data.</text>
</comment>
<feature type="compositionally biased region" description="Low complexity" evidence="1">
    <location>
        <begin position="249"/>
        <end position="263"/>
    </location>
</feature>
<feature type="compositionally biased region" description="Pro residues" evidence="1">
    <location>
        <begin position="67"/>
        <end position="77"/>
    </location>
</feature>
<dbReference type="AlphaFoldDB" id="A0A840SD34"/>
<feature type="region of interest" description="Disordered" evidence="1">
    <location>
        <begin position="249"/>
        <end position="284"/>
    </location>
</feature>
<evidence type="ECO:0000256" key="1">
    <source>
        <dbReference type="SAM" id="MobiDB-lite"/>
    </source>
</evidence>